<feature type="domain" description="Metalloenzyme" evidence="8">
    <location>
        <begin position="5"/>
        <end position="379"/>
    </location>
</feature>
<dbReference type="GO" id="GO:0009117">
    <property type="term" value="P:nucleotide metabolic process"/>
    <property type="evidence" value="ECO:0007669"/>
    <property type="project" value="UniProtKB-UniRule"/>
</dbReference>
<comment type="cofactor">
    <cofactor evidence="6">
        <name>Mn(2+)</name>
        <dbReference type="ChEBI" id="CHEBI:29035"/>
    </cofactor>
    <text evidence="6">Binds 2 manganese ions.</text>
</comment>
<protein>
    <recommendedName>
        <fullName evidence="6 7">Phosphopentomutase</fullName>
        <ecNumber evidence="6 7">5.4.2.7</ecNumber>
    </recommendedName>
    <alternativeName>
        <fullName evidence="6">Phosphodeoxyribomutase</fullName>
    </alternativeName>
</protein>
<dbReference type="PANTHER" id="PTHR21110:SF0">
    <property type="entry name" value="PHOSPHOPENTOMUTASE"/>
    <property type="match status" value="1"/>
</dbReference>
<evidence type="ECO:0000259" key="8">
    <source>
        <dbReference type="Pfam" id="PF01676"/>
    </source>
</evidence>
<keyword evidence="5 6" id="KW-0413">Isomerase</keyword>
<dbReference type="PANTHER" id="PTHR21110">
    <property type="entry name" value="PHOSPHOPENTOMUTASE"/>
    <property type="match status" value="1"/>
</dbReference>
<dbReference type="InterPro" id="IPR010045">
    <property type="entry name" value="DeoB"/>
</dbReference>
<proteinExistence type="inferred from homology"/>
<dbReference type="HAMAP" id="MF_00740">
    <property type="entry name" value="Phosphopentomut"/>
    <property type="match status" value="1"/>
</dbReference>
<comment type="catalytic activity">
    <reaction evidence="6">
        <text>alpha-D-ribose 1-phosphate = D-ribose 5-phosphate</text>
        <dbReference type="Rhea" id="RHEA:18793"/>
        <dbReference type="ChEBI" id="CHEBI:57720"/>
        <dbReference type="ChEBI" id="CHEBI:78346"/>
        <dbReference type="EC" id="5.4.2.7"/>
    </reaction>
</comment>
<accession>A0A9J6ZDN5</accession>
<evidence type="ECO:0000256" key="7">
    <source>
        <dbReference type="NCBIfam" id="TIGR01696"/>
    </source>
</evidence>
<dbReference type="SUPFAM" id="SSF143856">
    <property type="entry name" value="DeoB insert domain-like"/>
    <property type="match status" value="1"/>
</dbReference>
<dbReference type="Proteomes" id="UP001056756">
    <property type="component" value="Chromosome"/>
</dbReference>
<dbReference type="FunFam" id="3.30.70.1250:FF:000001">
    <property type="entry name" value="Phosphopentomutase"/>
    <property type="match status" value="1"/>
</dbReference>
<evidence type="ECO:0000256" key="4">
    <source>
        <dbReference type="ARBA" id="ARBA00023211"/>
    </source>
</evidence>
<dbReference type="AlphaFoldDB" id="A0A9J6ZDN5"/>
<feature type="binding site" evidence="6">
    <location>
        <position position="12"/>
    </location>
    <ligand>
        <name>Mn(2+)</name>
        <dbReference type="ChEBI" id="CHEBI:29035"/>
        <label>1</label>
    </ligand>
</feature>
<evidence type="ECO:0000256" key="6">
    <source>
        <dbReference type="HAMAP-Rule" id="MF_00740"/>
    </source>
</evidence>
<comment type="catalytic activity">
    <reaction evidence="6">
        <text>2-deoxy-alpha-D-ribose 1-phosphate = 2-deoxy-D-ribose 5-phosphate</text>
        <dbReference type="Rhea" id="RHEA:27658"/>
        <dbReference type="ChEBI" id="CHEBI:57259"/>
        <dbReference type="ChEBI" id="CHEBI:62877"/>
        <dbReference type="EC" id="5.4.2.7"/>
    </reaction>
</comment>
<organism evidence="9 10">
    <name type="scientific">Candidatus Pristimantibacillus lignocellulolyticus</name>
    <dbReference type="NCBI Taxonomy" id="2994561"/>
    <lineage>
        <taxon>Bacteria</taxon>
        <taxon>Bacillati</taxon>
        <taxon>Bacillota</taxon>
        <taxon>Bacilli</taxon>
        <taxon>Bacillales</taxon>
        <taxon>Paenibacillaceae</taxon>
        <taxon>Candidatus Pristimantibacillus</taxon>
    </lineage>
</organism>
<comment type="function">
    <text evidence="6">Isomerase that catalyzes the conversion of deoxy-ribose 1-phosphate (dRib-1-P) and ribose 1-phosphate (Rib-1-P) to deoxy-ribose 5-phosphate (dRib-5-P) and ribose 5-phosphate (Rib-5-P), respectively.</text>
</comment>
<dbReference type="EC" id="5.4.2.7" evidence="6 7"/>
<evidence type="ECO:0000256" key="2">
    <source>
        <dbReference type="ARBA" id="ARBA00022490"/>
    </source>
</evidence>
<dbReference type="InterPro" id="IPR024052">
    <property type="entry name" value="Phosphopentomutase_DeoB_cap_sf"/>
</dbReference>
<dbReference type="PIRSF" id="PIRSF001491">
    <property type="entry name" value="Ppentomutase"/>
    <property type="match status" value="1"/>
</dbReference>
<dbReference type="Gene3D" id="3.40.720.10">
    <property type="entry name" value="Alkaline Phosphatase, subunit A"/>
    <property type="match status" value="1"/>
</dbReference>
<feature type="binding site" evidence="6">
    <location>
        <position position="329"/>
    </location>
    <ligand>
        <name>Mn(2+)</name>
        <dbReference type="ChEBI" id="CHEBI:29035"/>
        <label>1</label>
    </ligand>
</feature>
<feature type="binding site" evidence="6">
    <location>
        <position position="340"/>
    </location>
    <ligand>
        <name>Mn(2+)</name>
        <dbReference type="ChEBI" id="CHEBI:29035"/>
        <label>2</label>
    </ligand>
</feature>
<dbReference type="GO" id="GO:0008973">
    <property type="term" value="F:phosphopentomutase activity"/>
    <property type="evidence" value="ECO:0007669"/>
    <property type="project" value="UniProtKB-UniRule"/>
</dbReference>
<dbReference type="SUPFAM" id="SSF53649">
    <property type="entry name" value="Alkaline phosphatase-like"/>
    <property type="match status" value="1"/>
</dbReference>
<dbReference type="CDD" id="cd16009">
    <property type="entry name" value="PPM"/>
    <property type="match status" value="1"/>
</dbReference>
<keyword evidence="4 6" id="KW-0464">Manganese</keyword>
<dbReference type="GO" id="GO:0006018">
    <property type="term" value="P:2-deoxyribose 1-phosphate catabolic process"/>
    <property type="evidence" value="ECO:0007669"/>
    <property type="project" value="UniProtKB-UniRule"/>
</dbReference>
<dbReference type="Pfam" id="PF01676">
    <property type="entry name" value="Metalloenzyme"/>
    <property type="match status" value="1"/>
</dbReference>
<comment type="similarity">
    <text evidence="1 6">Belongs to the phosphopentomutase family.</text>
</comment>
<reference evidence="9" key="1">
    <citation type="submission" date="2022-05" db="EMBL/GenBank/DDBJ databases">
        <title>Novel bacterial taxa in a minimal lignocellulolytic consortium and its capacity to transform plastics disclosed by genome-resolved metagenomics.</title>
        <authorList>
            <person name="Rodriguez C.A.D."/>
            <person name="Diaz-Garcia L."/>
            <person name="Herrera K."/>
            <person name="Tarazona N.A."/>
            <person name="Sproer C."/>
            <person name="Overmann J."/>
            <person name="Jimenez D.J."/>
        </authorList>
    </citation>
    <scope>NUCLEOTIDE SEQUENCE</scope>
    <source>
        <strain evidence="9">MAG5</strain>
    </source>
</reference>
<evidence type="ECO:0000256" key="5">
    <source>
        <dbReference type="ARBA" id="ARBA00023235"/>
    </source>
</evidence>
<dbReference type="GO" id="GO:0043094">
    <property type="term" value="P:metabolic compound salvage"/>
    <property type="evidence" value="ECO:0007669"/>
    <property type="project" value="UniProtKB-UniRule"/>
</dbReference>
<feature type="binding site" evidence="6">
    <location>
        <position position="328"/>
    </location>
    <ligand>
        <name>Mn(2+)</name>
        <dbReference type="ChEBI" id="CHEBI:29035"/>
        <label>1</label>
    </ligand>
</feature>
<dbReference type="GO" id="GO:0030145">
    <property type="term" value="F:manganese ion binding"/>
    <property type="evidence" value="ECO:0007669"/>
    <property type="project" value="UniProtKB-UniRule"/>
</dbReference>
<dbReference type="GO" id="GO:0000287">
    <property type="term" value="F:magnesium ion binding"/>
    <property type="evidence" value="ECO:0007669"/>
    <property type="project" value="UniProtKB-UniRule"/>
</dbReference>
<dbReference type="InterPro" id="IPR017850">
    <property type="entry name" value="Alkaline_phosphatase_core_sf"/>
</dbReference>
<dbReference type="GO" id="GO:0005829">
    <property type="term" value="C:cytosol"/>
    <property type="evidence" value="ECO:0007669"/>
    <property type="project" value="TreeGrafter"/>
</dbReference>
<dbReference type="NCBIfam" id="NF003766">
    <property type="entry name" value="PRK05362.1"/>
    <property type="match status" value="1"/>
</dbReference>
<gene>
    <name evidence="6" type="primary">deoB</name>
    <name evidence="9" type="ORF">NAG76_20540</name>
</gene>
<name>A0A9J6ZDN5_9BACL</name>
<evidence type="ECO:0000256" key="1">
    <source>
        <dbReference type="ARBA" id="ARBA00010373"/>
    </source>
</evidence>
<feature type="binding site" evidence="6">
    <location>
        <position position="292"/>
    </location>
    <ligand>
        <name>Mn(2+)</name>
        <dbReference type="ChEBI" id="CHEBI:29035"/>
        <label>2</label>
    </ligand>
</feature>
<dbReference type="NCBIfam" id="TIGR01696">
    <property type="entry name" value="deoB"/>
    <property type="match status" value="1"/>
</dbReference>
<feature type="binding site" evidence="6">
    <location>
        <position position="287"/>
    </location>
    <ligand>
        <name>Mn(2+)</name>
        <dbReference type="ChEBI" id="CHEBI:29035"/>
        <label>2</label>
    </ligand>
</feature>
<comment type="subcellular location">
    <subcellularLocation>
        <location evidence="6">Cytoplasm</location>
    </subcellularLocation>
</comment>
<sequence>MKFDRIAVVVLDSVGIGELPDADQFGDVGSHTLGHIAREYPALNLPHLRALGLDRIAPIHEWKPDSTKKPQAYYGKMAEASVGKDTMTGHWEIMGLLIETPFQTFPDGFPEELIEQFETRTGRKVIGNKPASGTEILDELGEEQMKSGAWIVYTSADSVFQLAAHEEIIPLEELYKACEIARELTMEDRFSVGRVIARPYVGSPGDFKRTPHRHDYALKPPQRTVLNELQDGGFETISVGKIYDIFDSEGINQSNPSKSNEEGIQQTIELLKTKFNGFLFTNLVDFDSLYGHRRDPIGYGKALEQFDEALPAMMEQIGERDLLIITADHGNDPTHPGTDHTREYVPILLYSPSLKDPQQLETRSTFADLGATIADNFEVAAPPTGNSFLSLLQ</sequence>
<dbReference type="KEGG" id="plig:NAG76_20540"/>
<evidence type="ECO:0000313" key="10">
    <source>
        <dbReference type="Proteomes" id="UP001056756"/>
    </source>
</evidence>
<evidence type="ECO:0000313" key="9">
    <source>
        <dbReference type="EMBL" id="URN94181.1"/>
    </source>
</evidence>
<dbReference type="EMBL" id="CP097899">
    <property type="protein sequence ID" value="URN94181.1"/>
    <property type="molecule type" value="Genomic_DNA"/>
</dbReference>
<comment type="pathway">
    <text evidence="6">Carbohydrate degradation; 2-deoxy-D-ribose 1-phosphate degradation; D-glyceraldehyde 3-phosphate and acetaldehyde from 2-deoxy-alpha-D-ribose 1-phosphate: step 1/2.</text>
</comment>
<evidence type="ECO:0000256" key="3">
    <source>
        <dbReference type="ARBA" id="ARBA00022723"/>
    </source>
</evidence>
<dbReference type="InterPro" id="IPR006124">
    <property type="entry name" value="Metalloenzyme"/>
</dbReference>
<keyword evidence="2 6" id="KW-0963">Cytoplasm</keyword>
<dbReference type="Gene3D" id="3.30.70.1250">
    <property type="entry name" value="Phosphopentomutase"/>
    <property type="match status" value="1"/>
</dbReference>
<keyword evidence="3 6" id="KW-0479">Metal-binding</keyword>